<dbReference type="EMBL" id="JACTVJ010000002">
    <property type="protein sequence ID" value="MBC9711411.1"/>
    <property type="molecule type" value="Genomic_DNA"/>
</dbReference>
<keyword evidence="2" id="KW-0732">Signal</keyword>
<gene>
    <name evidence="3" type="ORF">H9Y04_02345</name>
</gene>
<feature type="signal peptide" evidence="2">
    <location>
        <begin position="1"/>
        <end position="38"/>
    </location>
</feature>
<dbReference type="Pfam" id="PF19741">
    <property type="entry name" value="DUF6230"/>
    <property type="match status" value="1"/>
</dbReference>
<dbReference type="InterPro" id="IPR046198">
    <property type="entry name" value="DUF6230"/>
</dbReference>
<feature type="region of interest" description="Disordered" evidence="1">
    <location>
        <begin position="147"/>
        <end position="167"/>
    </location>
</feature>
<feature type="compositionally biased region" description="Basic and acidic residues" evidence="1">
    <location>
        <begin position="156"/>
        <end position="165"/>
    </location>
</feature>
<evidence type="ECO:0000256" key="2">
    <source>
        <dbReference type="SAM" id="SignalP"/>
    </source>
</evidence>
<accession>A0ABR7S7H9</accession>
<dbReference type="RefSeq" id="WP_187811945.1">
    <property type="nucleotide sequence ID" value="NZ_JACTVJ010000002.1"/>
</dbReference>
<protein>
    <submittedName>
        <fullName evidence="3">Cholesterol esterase</fullName>
    </submittedName>
</protein>
<organism evidence="3 4">
    <name type="scientific">Streptomyces polyasparticus</name>
    <dbReference type="NCBI Taxonomy" id="2767826"/>
    <lineage>
        <taxon>Bacteria</taxon>
        <taxon>Bacillati</taxon>
        <taxon>Actinomycetota</taxon>
        <taxon>Actinomycetes</taxon>
        <taxon>Kitasatosporales</taxon>
        <taxon>Streptomycetaceae</taxon>
        <taxon>Streptomyces</taxon>
    </lineage>
</organism>
<evidence type="ECO:0000313" key="3">
    <source>
        <dbReference type="EMBL" id="MBC9711411.1"/>
    </source>
</evidence>
<evidence type="ECO:0000313" key="4">
    <source>
        <dbReference type="Proteomes" id="UP000642284"/>
    </source>
</evidence>
<feature type="chain" id="PRO_5046541366" evidence="2">
    <location>
        <begin position="39"/>
        <end position="214"/>
    </location>
</feature>
<dbReference type="Proteomes" id="UP000642284">
    <property type="component" value="Unassembled WGS sequence"/>
</dbReference>
<keyword evidence="4" id="KW-1185">Reference proteome</keyword>
<sequence>MESVARGGTRWKRFAVVMVPSVAATAAIGVALSQGALAASFSVSGQQFKVSADKLVGTGMTQYGTVDMGADGKPHPVTVSAFKDAKIHNMCQSVVTKVPVLGDITMVLNAGGKGTPVNAENIYIDIAQLESSKATFSNIDIGIATGKATKGPAPKEPTEGAHRQVDPNGFAQQADGAVIEDVKQTAWATSASTLELSGFGLQLKKGSGKGVECY</sequence>
<reference evidence="3 4" key="1">
    <citation type="submission" date="2020-08" db="EMBL/GenBank/DDBJ databases">
        <title>Genemic of Streptomyces polyaspartic.</title>
        <authorList>
            <person name="Liu W."/>
        </authorList>
    </citation>
    <scope>NUCLEOTIDE SEQUENCE [LARGE SCALE GENOMIC DNA]</scope>
    <source>
        <strain evidence="3 4">TRM66268-LWL</strain>
    </source>
</reference>
<name>A0ABR7S7H9_9ACTN</name>
<comment type="caution">
    <text evidence="3">The sequence shown here is derived from an EMBL/GenBank/DDBJ whole genome shotgun (WGS) entry which is preliminary data.</text>
</comment>
<evidence type="ECO:0000256" key="1">
    <source>
        <dbReference type="SAM" id="MobiDB-lite"/>
    </source>
</evidence>
<proteinExistence type="predicted"/>